<keyword evidence="2" id="KW-1185">Reference proteome</keyword>
<evidence type="ECO:0000313" key="1">
    <source>
        <dbReference type="EMBL" id="MBO0933775.1"/>
    </source>
</evidence>
<name>A0A939K2X7_9BACT</name>
<organism evidence="1 2">
    <name type="scientific">Fibrella aquatilis</name>
    <dbReference type="NCBI Taxonomy" id="2817059"/>
    <lineage>
        <taxon>Bacteria</taxon>
        <taxon>Pseudomonadati</taxon>
        <taxon>Bacteroidota</taxon>
        <taxon>Cytophagia</taxon>
        <taxon>Cytophagales</taxon>
        <taxon>Spirosomataceae</taxon>
        <taxon>Fibrella</taxon>
    </lineage>
</organism>
<dbReference type="EMBL" id="JAFMYU010000022">
    <property type="protein sequence ID" value="MBO0933775.1"/>
    <property type="molecule type" value="Genomic_DNA"/>
</dbReference>
<gene>
    <name evidence="1" type="ORF">J2I48_22395</name>
</gene>
<comment type="caution">
    <text evidence="1">The sequence shown here is derived from an EMBL/GenBank/DDBJ whole genome shotgun (WGS) entry which is preliminary data.</text>
</comment>
<protein>
    <submittedName>
        <fullName evidence="1">Uncharacterized protein</fullName>
    </submittedName>
</protein>
<dbReference type="AlphaFoldDB" id="A0A939K2X7"/>
<accession>A0A939K2X7</accession>
<dbReference type="RefSeq" id="WP_207337738.1">
    <property type="nucleotide sequence ID" value="NZ_JAFMYU010000022.1"/>
</dbReference>
<reference evidence="1 2" key="1">
    <citation type="submission" date="2021-03" db="EMBL/GenBank/DDBJ databases">
        <title>Fibrella sp. HMF5036 genome sequencing and assembly.</title>
        <authorList>
            <person name="Kang H."/>
            <person name="Kim H."/>
            <person name="Bae S."/>
            <person name="Joh K."/>
        </authorList>
    </citation>
    <scope>NUCLEOTIDE SEQUENCE [LARGE SCALE GENOMIC DNA]</scope>
    <source>
        <strain evidence="1 2">HMF5036</strain>
    </source>
</reference>
<sequence>MHALLCSLLLVSSLHTLPKDPIQQESRRGRLTKLVRFDVGAYLAANGTKLRLNVDKQLGGLVYVQLMDRNGTLYFDQTLRADEDVLRVSLDLSHLTDNAYTLRVSNGLDTIIREIKIATKPVQESRSVTLQ</sequence>
<proteinExistence type="predicted"/>
<evidence type="ECO:0000313" key="2">
    <source>
        <dbReference type="Proteomes" id="UP000664795"/>
    </source>
</evidence>
<dbReference type="Proteomes" id="UP000664795">
    <property type="component" value="Unassembled WGS sequence"/>
</dbReference>